<dbReference type="AlphaFoldDB" id="D0LVK6"/>
<keyword evidence="1" id="KW-0732">Signal</keyword>
<keyword evidence="7" id="KW-1185">Reference proteome</keyword>
<dbReference type="STRING" id="502025.Hoch_5079"/>
<gene>
    <name evidence="6" type="ordered locus">Hoch_5079</name>
</gene>
<accession>D0LVK6</accession>
<evidence type="ECO:0000256" key="1">
    <source>
        <dbReference type="ARBA" id="ARBA00022729"/>
    </source>
</evidence>
<dbReference type="PROSITE" id="PS51257">
    <property type="entry name" value="PROKAR_LIPOPROTEIN"/>
    <property type="match status" value="1"/>
</dbReference>
<dbReference type="InterPro" id="IPR028994">
    <property type="entry name" value="Integrin_alpha_N"/>
</dbReference>
<dbReference type="Gene3D" id="2.130.10.130">
    <property type="entry name" value="Integrin alpha, N-terminal"/>
    <property type="match status" value="3"/>
</dbReference>
<dbReference type="PANTHER" id="PTHR36220:SF1">
    <property type="entry name" value="GAMMA TUBULIN COMPLEX COMPONENT C-TERMINAL DOMAIN-CONTAINING PROTEIN"/>
    <property type="match status" value="1"/>
</dbReference>
<proteinExistence type="predicted"/>
<dbReference type="Pfam" id="PF12733">
    <property type="entry name" value="Cadherin-like"/>
    <property type="match status" value="1"/>
</dbReference>
<name>D0LVK6_HALO1</name>
<feature type="domain" description="Cadherin-like beta-sandwich-like" evidence="5">
    <location>
        <begin position="141"/>
        <end position="231"/>
    </location>
</feature>
<dbReference type="InterPro" id="IPR013519">
    <property type="entry name" value="Int_alpha_beta-p"/>
</dbReference>
<keyword evidence="2" id="KW-0677">Repeat</keyword>
<keyword evidence="3" id="KW-0325">Glycoprotein</keyword>
<evidence type="ECO:0000313" key="6">
    <source>
        <dbReference type="EMBL" id="ACY17567.1"/>
    </source>
</evidence>
<dbReference type="Pfam" id="PF14312">
    <property type="entry name" value="FG-GAP_2"/>
    <property type="match status" value="7"/>
</dbReference>
<dbReference type="SUPFAM" id="SSF69318">
    <property type="entry name" value="Integrin alpha N-terminal domain"/>
    <property type="match status" value="2"/>
</dbReference>
<evidence type="ECO:0000256" key="4">
    <source>
        <dbReference type="SAM" id="MobiDB-lite"/>
    </source>
</evidence>
<dbReference type="HOGENOM" id="CLU_025051_0_0_7"/>
<sequence length="693" mass="71440">MMCTSSRHKRTHAEPTHALAVAAATGAALALLSGCAQVLGIDELSPGAGAGRVTLRGTASGVLAPVSLRLTHPGGSEELRVDGDGAFGFSTELSKGDIYEVAIAAAEDAQPCALDHAAGTADSDADESQRGLELACGPTLLTELSIADVDALPFELGRADYDLSVPLLQRSLQITAAAAHPDAELRIDGTPVAAGTPGPPIALPLGASEIVLELGLAGGSARSYRLHVAREAAALQRAYGKAENGDGEDAFGFSMDLAGELLVVGAPYEDSAAREVDGDGDSDAASDSGAVYIFRRDGESWVEEAYLKPRNGAAGDNFGHSLAISGDTLAIGAPFEDSAARGSFADSGAATDDDAGDSGAVYIFVRDGGRWREDAYLKAHNGDPADNFGWAVDLDGDTLAVGARFESGGTTGVGGGSDGLDDERVGKSGAVYVFHRDGGWQQEAYVKASNTGREDNFGRSLSLDGDTLAVGARFEDSDGAGVDGAQDNDARVNSGAVYVFRLARGRWAQEAYLKASNPAFEDNFGLSLALAGDLLAVSAPYEDSAATGVDGDQGDDSAEDSGAVYLFERSDSTWKQAVYLKASNSGQGDNFGWSLDAAGDLVAIGALGESGVDDGSPQGGAAYLLGRDERGWREFDLLRASNAEEYDWFGYAVALGEGRLVVSARDEDSASQGWDGEQTNNSAANSGAVYGYE</sequence>
<dbReference type="PANTHER" id="PTHR36220">
    <property type="entry name" value="UNNAMED PRODUCT"/>
    <property type="match status" value="1"/>
</dbReference>
<dbReference type="InterPro" id="IPR013517">
    <property type="entry name" value="FG-GAP"/>
</dbReference>
<reference evidence="6 7" key="1">
    <citation type="journal article" date="2010" name="Stand. Genomic Sci.">
        <title>Complete genome sequence of Haliangium ochraceum type strain (SMP-2).</title>
        <authorList>
            <consortium name="US DOE Joint Genome Institute (JGI-PGF)"/>
            <person name="Ivanova N."/>
            <person name="Daum C."/>
            <person name="Lang E."/>
            <person name="Abt B."/>
            <person name="Kopitz M."/>
            <person name="Saunders E."/>
            <person name="Lapidus A."/>
            <person name="Lucas S."/>
            <person name="Glavina Del Rio T."/>
            <person name="Nolan M."/>
            <person name="Tice H."/>
            <person name="Copeland A."/>
            <person name="Cheng J.F."/>
            <person name="Chen F."/>
            <person name="Bruce D."/>
            <person name="Goodwin L."/>
            <person name="Pitluck S."/>
            <person name="Mavromatis K."/>
            <person name="Pati A."/>
            <person name="Mikhailova N."/>
            <person name="Chen A."/>
            <person name="Palaniappan K."/>
            <person name="Land M."/>
            <person name="Hauser L."/>
            <person name="Chang Y.J."/>
            <person name="Jeffries C.D."/>
            <person name="Detter J.C."/>
            <person name="Brettin T."/>
            <person name="Rohde M."/>
            <person name="Goker M."/>
            <person name="Bristow J."/>
            <person name="Markowitz V."/>
            <person name="Eisen J.A."/>
            <person name="Hugenholtz P."/>
            <person name="Kyrpides N.C."/>
            <person name="Klenk H.P."/>
        </authorList>
    </citation>
    <scope>NUCLEOTIDE SEQUENCE [LARGE SCALE GENOMIC DNA]</scope>
    <source>
        <strain evidence="7">DSM 14365 / CIP 107738 / JCM 11303 / AJ 13395 / SMP-2</strain>
    </source>
</reference>
<dbReference type="eggNOG" id="COG3203">
    <property type="taxonomic scope" value="Bacteria"/>
</dbReference>
<keyword evidence="6" id="KW-0401">Integrin</keyword>
<dbReference type="KEGG" id="hoh:Hoch_5079"/>
<dbReference type="SMART" id="SM00191">
    <property type="entry name" value="Int_alpha"/>
    <property type="match status" value="6"/>
</dbReference>
<dbReference type="InterPro" id="IPR025883">
    <property type="entry name" value="Cadherin-like_domain"/>
</dbReference>
<dbReference type="Proteomes" id="UP000001880">
    <property type="component" value="Chromosome"/>
</dbReference>
<organism evidence="6 7">
    <name type="scientific">Haliangium ochraceum (strain DSM 14365 / JCM 11303 / SMP-2)</name>
    <dbReference type="NCBI Taxonomy" id="502025"/>
    <lineage>
        <taxon>Bacteria</taxon>
        <taxon>Pseudomonadati</taxon>
        <taxon>Myxococcota</taxon>
        <taxon>Polyangia</taxon>
        <taxon>Haliangiales</taxon>
        <taxon>Kofleriaceae</taxon>
        <taxon>Haliangium</taxon>
    </lineage>
</organism>
<dbReference type="GO" id="GO:0007229">
    <property type="term" value="P:integrin-mediated signaling pathway"/>
    <property type="evidence" value="ECO:0007669"/>
    <property type="project" value="UniProtKB-KW"/>
</dbReference>
<feature type="region of interest" description="Disordered" evidence="4">
    <location>
        <begin position="670"/>
        <end position="693"/>
    </location>
</feature>
<dbReference type="EMBL" id="CP001804">
    <property type="protein sequence ID" value="ACY17567.1"/>
    <property type="molecule type" value="Genomic_DNA"/>
</dbReference>
<evidence type="ECO:0000259" key="5">
    <source>
        <dbReference type="Pfam" id="PF12733"/>
    </source>
</evidence>
<evidence type="ECO:0000256" key="2">
    <source>
        <dbReference type="ARBA" id="ARBA00022737"/>
    </source>
</evidence>
<protein>
    <submittedName>
        <fullName evidence="6">Integrin alpha beta-propellor repeat protein</fullName>
    </submittedName>
</protein>
<dbReference type="OrthoDB" id="8481850at2"/>
<evidence type="ECO:0000256" key="3">
    <source>
        <dbReference type="ARBA" id="ARBA00023180"/>
    </source>
</evidence>
<evidence type="ECO:0000313" key="7">
    <source>
        <dbReference type="Proteomes" id="UP000001880"/>
    </source>
</evidence>